<comment type="caution">
    <text evidence="1">The sequence shown here is derived from an EMBL/GenBank/DDBJ whole genome shotgun (WGS) entry which is preliminary data.</text>
</comment>
<reference evidence="1" key="1">
    <citation type="journal article" date="2013" name="Environ. Microbiol.">
        <title>Microbiota from the distal guts of lean and obese adolescents exhibit partial functional redundancy besides clear differences in community structure.</title>
        <authorList>
            <person name="Ferrer M."/>
            <person name="Ruiz A."/>
            <person name="Lanza F."/>
            <person name="Haange S.B."/>
            <person name="Oberbach A."/>
            <person name="Till H."/>
            <person name="Bargiela R."/>
            <person name="Campoy C."/>
            <person name="Segura M.T."/>
            <person name="Richter M."/>
            <person name="von Bergen M."/>
            <person name="Seifert J."/>
            <person name="Suarez A."/>
        </authorList>
    </citation>
    <scope>NUCLEOTIDE SEQUENCE</scope>
</reference>
<gene>
    <name evidence="1" type="ORF">OBE_12502</name>
</gene>
<dbReference type="InterPro" id="IPR024551">
    <property type="entry name" value="AspAT_Ic"/>
</dbReference>
<dbReference type="AlphaFoldDB" id="K1SIN7"/>
<evidence type="ECO:0000313" key="1">
    <source>
        <dbReference type="EMBL" id="EKC53615.1"/>
    </source>
</evidence>
<dbReference type="InterPro" id="IPR015424">
    <property type="entry name" value="PyrdxlP-dep_Trfase"/>
</dbReference>
<dbReference type="PANTHER" id="PTHR43799:SF1">
    <property type="entry name" value="ASPARTATE AMINOTRANSFERASE"/>
    <property type="match status" value="1"/>
</dbReference>
<dbReference type="EMBL" id="AJWZ01008619">
    <property type="protein sequence ID" value="EKC53615.1"/>
    <property type="molecule type" value="Genomic_DNA"/>
</dbReference>
<feature type="non-terminal residue" evidence="1">
    <location>
        <position position="1"/>
    </location>
</feature>
<dbReference type="SUPFAM" id="SSF53383">
    <property type="entry name" value="PLP-dependent transferases"/>
    <property type="match status" value="1"/>
</dbReference>
<dbReference type="InterPro" id="IPR015422">
    <property type="entry name" value="PyrdxlP-dep_Trfase_small"/>
</dbReference>
<proteinExistence type="predicted"/>
<protein>
    <submittedName>
        <fullName evidence="1">Transcriptional regulator, GntR family</fullName>
    </submittedName>
</protein>
<organism evidence="1">
    <name type="scientific">human gut metagenome</name>
    <dbReference type="NCBI Taxonomy" id="408170"/>
    <lineage>
        <taxon>unclassified sequences</taxon>
        <taxon>metagenomes</taxon>
        <taxon>organismal metagenomes</taxon>
    </lineage>
</organism>
<dbReference type="Gene3D" id="3.90.1150.10">
    <property type="entry name" value="Aspartate Aminotransferase, domain 1"/>
    <property type="match status" value="1"/>
</dbReference>
<sequence>HMKKHAKLLAPKFNIVLETLEKELKDNDLASWSSPKGGYFISLDVNHCSAKRVGEICKELGVVLTTVGATFPYGIDPDDRNIRIAPSYPSTDELQKAADILCLAVKLATIEALV</sequence>
<dbReference type="Pfam" id="PF12897">
    <property type="entry name" value="Asp_aminotransf"/>
    <property type="match status" value="1"/>
</dbReference>
<dbReference type="GO" id="GO:0004069">
    <property type="term" value="F:L-aspartate:2-oxoglutarate aminotransferase activity"/>
    <property type="evidence" value="ECO:0007669"/>
    <property type="project" value="InterPro"/>
</dbReference>
<dbReference type="PANTHER" id="PTHR43799">
    <property type="entry name" value="AMINOTRANSFERASE, PUTATIVE-RELATED"/>
    <property type="match status" value="1"/>
</dbReference>
<accession>K1SIN7</accession>
<name>K1SIN7_9ZZZZ</name>